<dbReference type="Proteomes" id="UP001500689">
    <property type="component" value="Unassembled WGS sequence"/>
</dbReference>
<evidence type="ECO:0000313" key="4">
    <source>
        <dbReference type="Proteomes" id="UP001500689"/>
    </source>
</evidence>
<keyword evidence="2" id="KW-0732">Signal</keyword>
<dbReference type="EMBL" id="BAAAZN010000003">
    <property type="protein sequence ID" value="GAA3534752.1"/>
    <property type="molecule type" value="Genomic_DNA"/>
</dbReference>
<dbReference type="Pfam" id="PF19516">
    <property type="entry name" value="DUF6049"/>
    <property type="match status" value="1"/>
</dbReference>
<feature type="transmembrane region" description="Helical" evidence="1">
    <location>
        <begin position="687"/>
        <end position="705"/>
    </location>
</feature>
<accession>A0ABP6VF87</accession>
<keyword evidence="1" id="KW-1133">Transmembrane helix</keyword>
<feature type="signal peptide" evidence="2">
    <location>
        <begin position="1"/>
        <end position="26"/>
    </location>
</feature>
<protein>
    <submittedName>
        <fullName evidence="3">DUF6049 family protein</fullName>
    </submittedName>
</protein>
<feature type="chain" id="PRO_5045710743" evidence="2">
    <location>
        <begin position="27"/>
        <end position="725"/>
    </location>
</feature>
<dbReference type="InterPro" id="IPR046112">
    <property type="entry name" value="DUF6049"/>
</dbReference>
<name>A0ABP6VF87_9PSEU</name>
<organism evidence="3 4">
    <name type="scientific">Amycolatopsis ultiminotia</name>
    <dbReference type="NCBI Taxonomy" id="543629"/>
    <lineage>
        <taxon>Bacteria</taxon>
        <taxon>Bacillati</taxon>
        <taxon>Actinomycetota</taxon>
        <taxon>Actinomycetes</taxon>
        <taxon>Pseudonocardiales</taxon>
        <taxon>Pseudonocardiaceae</taxon>
        <taxon>Amycolatopsis</taxon>
    </lineage>
</organism>
<proteinExistence type="predicted"/>
<gene>
    <name evidence="3" type="ORF">GCM10022222_17890</name>
</gene>
<reference evidence="4" key="1">
    <citation type="journal article" date="2019" name="Int. J. Syst. Evol. Microbiol.">
        <title>The Global Catalogue of Microorganisms (GCM) 10K type strain sequencing project: providing services to taxonomists for standard genome sequencing and annotation.</title>
        <authorList>
            <consortium name="The Broad Institute Genomics Platform"/>
            <consortium name="The Broad Institute Genome Sequencing Center for Infectious Disease"/>
            <person name="Wu L."/>
            <person name="Ma J."/>
        </authorList>
    </citation>
    <scope>NUCLEOTIDE SEQUENCE [LARGE SCALE GENOMIC DNA]</scope>
    <source>
        <strain evidence="4">JCM 16898</strain>
    </source>
</reference>
<evidence type="ECO:0000256" key="2">
    <source>
        <dbReference type="SAM" id="SignalP"/>
    </source>
</evidence>
<sequence length="725" mass="75311">MKRPAAFLLSLLVLAAAALFGAPAWAQDEPSAEQPRLRVELDRFTPRVLTTATTTLSVSGTVTNTGDRRIDRPQARLQVGDRLGGTREMSGVLAGEPIQDSPLTDFSTLAEALEPGQSARLDITVPLAGERAALFGRPGVYPLLVNVNGTPEFGGTARLAAVSLLMPVVSTPGREGSATARNAKVTVLWPITDSTVHVSSAAYGAQISLTDDSLARDLSPNGRLYALVSAARAAQQSNPQVGDSLCFAIDPDLLRTVEAMTHGYRAGGAPGKGAGAAEDWLSSLRALVKDRCVVPMPFADADLSTLGTVRGADGNPDAGLMTTALSGTTTIRDLLGVEPRPGVLWPGGTLDEQALSTASAAGYRTVLTDGSRLRANRDAETITGAVTLPDGVRAQPSDGIISSALAGFSPGPQAPTTVSGAAQRAVATQNGLAAIAFEAGLGRTEAANGAELLVAPPRRWNVSTGELTAFLDGLGELNDHQLTTGSSLTELLQTEANGSAAFTKDGRTPPVGDSTGIAEQLSDLDRRTTGLLSAMRMDITQRVTPEAVVAPVRNALVRGSSTAFRPPSPEASANADSELAAIRDQVTVEQPRQTIALASGASPLPVFVSNELPVSVSAQISLTNNVGVRPEADRAPNLFFPAKAGKNEYLQIEALRAGRLSVDVSLTTPAGTSLGSTARFELTSTEYGPITIIVTVVAGCALLLLSSRRIYRRVKEGRAARGRSS</sequence>
<keyword evidence="1" id="KW-0472">Membrane</keyword>
<keyword evidence="4" id="KW-1185">Reference proteome</keyword>
<evidence type="ECO:0000313" key="3">
    <source>
        <dbReference type="EMBL" id="GAA3534752.1"/>
    </source>
</evidence>
<comment type="caution">
    <text evidence="3">The sequence shown here is derived from an EMBL/GenBank/DDBJ whole genome shotgun (WGS) entry which is preliminary data.</text>
</comment>
<dbReference type="RefSeq" id="WP_344857423.1">
    <property type="nucleotide sequence ID" value="NZ_BAAAZN010000003.1"/>
</dbReference>
<evidence type="ECO:0000256" key="1">
    <source>
        <dbReference type="SAM" id="Phobius"/>
    </source>
</evidence>
<keyword evidence="1" id="KW-0812">Transmembrane</keyword>